<evidence type="ECO:0000313" key="2">
    <source>
        <dbReference type="EMBL" id="KAK2592923.1"/>
    </source>
</evidence>
<dbReference type="EMBL" id="JASWJB010000237">
    <property type="protein sequence ID" value="KAK2592923.1"/>
    <property type="molecule type" value="Genomic_DNA"/>
</dbReference>
<feature type="compositionally biased region" description="Polar residues" evidence="1">
    <location>
        <begin position="44"/>
        <end position="57"/>
    </location>
</feature>
<proteinExistence type="predicted"/>
<protein>
    <submittedName>
        <fullName evidence="2">Uncharacterized protein</fullName>
    </submittedName>
</protein>
<dbReference type="AlphaFoldDB" id="A0AAJ0CJD6"/>
<evidence type="ECO:0000256" key="1">
    <source>
        <dbReference type="SAM" id="MobiDB-lite"/>
    </source>
</evidence>
<name>A0AAJ0CJD6_9HYPO</name>
<organism evidence="2 3">
    <name type="scientific">Conoideocrella luteorostrata</name>
    <dbReference type="NCBI Taxonomy" id="1105319"/>
    <lineage>
        <taxon>Eukaryota</taxon>
        <taxon>Fungi</taxon>
        <taxon>Dikarya</taxon>
        <taxon>Ascomycota</taxon>
        <taxon>Pezizomycotina</taxon>
        <taxon>Sordariomycetes</taxon>
        <taxon>Hypocreomycetidae</taxon>
        <taxon>Hypocreales</taxon>
        <taxon>Clavicipitaceae</taxon>
        <taxon>Conoideocrella</taxon>
    </lineage>
</organism>
<feature type="region of interest" description="Disordered" evidence="1">
    <location>
        <begin position="1"/>
        <end position="80"/>
    </location>
</feature>
<dbReference type="InterPro" id="IPR052973">
    <property type="entry name" value="Fungal_sec-metab_reg_TF"/>
</dbReference>
<dbReference type="PANTHER" id="PTHR35392:SF3">
    <property type="entry name" value="ZN(2)-C6 FUNGAL-TYPE DOMAIN-CONTAINING PROTEIN"/>
    <property type="match status" value="1"/>
</dbReference>
<gene>
    <name evidence="2" type="ORF">QQS21_009368</name>
</gene>
<comment type="caution">
    <text evidence="2">The sequence shown here is derived from an EMBL/GenBank/DDBJ whole genome shotgun (WGS) entry which is preliminary data.</text>
</comment>
<evidence type="ECO:0000313" key="3">
    <source>
        <dbReference type="Proteomes" id="UP001251528"/>
    </source>
</evidence>
<reference evidence="2" key="1">
    <citation type="submission" date="2023-06" db="EMBL/GenBank/DDBJ databases">
        <title>Conoideocrella luteorostrata (Hypocreales: Clavicipitaceae), a potential biocontrol fungus for elongate hemlock scale in United States Christmas tree production areas.</title>
        <authorList>
            <person name="Barrett H."/>
            <person name="Lovett B."/>
            <person name="Macias A.M."/>
            <person name="Stajich J.E."/>
            <person name="Kasson M.T."/>
        </authorList>
    </citation>
    <scope>NUCLEOTIDE SEQUENCE</scope>
    <source>
        <strain evidence="2">ARSEF 14590</strain>
    </source>
</reference>
<sequence length="588" mass="68054">MGSIAFLLNPADPEEDDDQSSFSNRTSQHCPPDDNPRVEPSVGNILNQANDGRSPTRAQKRRRLEDQQHSVPAYQEPGVPVYEQPSVPVYEQPGVPVYEQPGVPVYEHPDQVTPQQRERNEAFEPAPWETAPWLESDIWTTHSCIRCVMLNLTCLPDRRNGQGECLQCTQHNSSGDGKPQNVLCYRGDLNRARFFRGDGLDLTQNSTGKVGDIDAANWINCDRRKLDISFGISPPFRVDVVRYQPTPVHGTPQYYVAAEVAHKMRKRTTLAPYCLVNVKDTAAKFEKYIIDNAILAYLRANAKHQNPRDTPTEKYVISQTYIEAGKYYLDRDQEGVYSSDTLPDEQKLLRSLFTFWLAMRHTALRTAYIYSGDTHDMNLEYEERNYPNQGRYEAPQMVVDQLDSINHTDILRKYNRIVLEHVHGCMKHHKRQYWWVIYITVLILLHEASWAADKFRTSLPEFIKELEHGCNSILAHWHYYNLGEWPLPAYPGARHKFFMSDTSSTQHQLVMDALTIKRFRALKVEAKLNNSVGTLLAKADREEARLYSQLTMYDAQDRGHPWYWVDQMFDRRWRPRHVEAGTHTGMLQ</sequence>
<keyword evidence="3" id="KW-1185">Reference proteome</keyword>
<feature type="compositionally biased region" description="Polar residues" evidence="1">
    <location>
        <begin position="20"/>
        <end position="29"/>
    </location>
</feature>
<accession>A0AAJ0CJD6</accession>
<dbReference type="Proteomes" id="UP001251528">
    <property type="component" value="Unassembled WGS sequence"/>
</dbReference>
<dbReference type="PANTHER" id="PTHR35392">
    <property type="entry name" value="ZN(II)2CYS6 TRANSCRIPTION FACTOR (EUROFUNG)-RELATED-RELATED"/>
    <property type="match status" value="1"/>
</dbReference>